<dbReference type="VEuPathDB" id="MicrosporidiaDB:EROM_111870"/>
<gene>
    <name evidence="3" type="ordered locus">EROM_111870</name>
</gene>
<dbReference type="SMART" id="SM00220">
    <property type="entry name" value="S_TKc"/>
    <property type="match status" value="1"/>
</dbReference>
<dbReference type="PROSITE" id="PS50011">
    <property type="entry name" value="PROTEIN_KINASE_DOM"/>
    <property type="match status" value="1"/>
</dbReference>
<dbReference type="PANTHER" id="PTHR11909">
    <property type="entry name" value="CASEIN KINASE-RELATED"/>
    <property type="match status" value="1"/>
</dbReference>
<name>I6ZLH6_ENCRO</name>
<keyword evidence="1" id="KW-0547">Nucleotide-binding</keyword>
<dbReference type="HOGENOM" id="CLU_019279_2_0_1"/>
<dbReference type="InterPro" id="IPR017441">
    <property type="entry name" value="Protein_kinase_ATP_BS"/>
</dbReference>
<evidence type="ECO:0000259" key="2">
    <source>
        <dbReference type="PROSITE" id="PS50011"/>
    </source>
</evidence>
<dbReference type="Gene3D" id="1.10.510.10">
    <property type="entry name" value="Transferase(Phosphotransferase) domain 1"/>
    <property type="match status" value="1"/>
</dbReference>
<dbReference type="OrthoDB" id="5800476at2759"/>
<dbReference type="InterPro" id="IPR050235">
    <property type="entry name" value="CK1_Ser-Thr_kinase"/>
</dbReference>
<dbReference type="RefSeq" id="XP_009265665.1">
    <property type="nucleotide sequence ID" value="XM_009267390.1"/>
</dbReference>
<dbReference type="InterPro" id="IPR000719">
    <property type="entry name" value="Prot_kinase_dom"/>
</dbReference>
<reference evidence="3 4" key="1">
    <citation type="journal article" date="2012" name="Proc. Natl. Acad. Sci. U.S.A.">
        <title>Gain and loss of multiple functionally related, horizontally transferred genes in the reduced genomes of two microsporidian parasites.</title>
        <authorList>
            <person name="Pombert J.-F."/>
            <person name="Selman M."/>
            <person name="Burki F."/>
            <person name="Bardell F.T."/>
            <person name="Farinelli L."/>
            <person name="Solter L.F."/>
            <person name="Whitman D.W."/>
            <person name="Weiss L.M."/>
            <person name="Corradi N."/>
            <person name="Keeling P.J."/>
        </authorList>
    </citation>
    <scope>NUCLEOTIDE SEQUENCE [LARGE SCALE GENOMIC DNA]</scope>
    <source>
        <strain evidence="3 4">SJ-2008</strain>
    </source>
</reference>
<evidence type="ECO:0000313" key="3">
    <source>
        <dbReference type="EMBL" id="AFN84168.1"/>
    </source>
</evidence>
<accession>I6ZLH6</accession>
<feature type="binding site" evidence="1">
    <location>
        <position position="37"/>
    </location>
    <ligand>
        <name>ATP</name>
        <dbReference type="ChEBI" id="CHEBI:30616"/>
    </ligand>
</feature>
<dbReference type="Pfam" id="PF00069">
    <property type="entry name" value="Pkinase"/>
    <property type="match status" value="1"/>
</dbReference>
<proteinExistence type="predicted"/>
<dbReference type="AlphaFoldDB" id="I6ZLH6"/>
<dbReference type="SUPFAM" id="SSF56112">
    <property type="entry name" value="Protein kinase-like (PK-like)"/>
    <property type="match status" value="1"/>
</dbReference>
<dbReference type="KEGG" id="ero:EROM_111870"/>
<dbReference type="Proteomes" id="UP000010094">
    <property type="component" value="Chromosome XI"/>
</dbReference>
<keyword evidence="1" id="KW-0067">ATP-binding</keyword>
<feature type="domain" description="Protein kinase" evidence="2">
    <location>
        <begin position="8"/>
        <end position="276"/>
    </location>
</feature>
<organism evidence="3 4">
    <name type="scientific">Encephalitozoon romaleae (strain SJ-2008)</name>
    <name type="common">Microsporidian parasite</name>
    <dbReference type="NCBI Taxonomy" id="1178016"/>
    <lineage>
        <taxon>Eukaryota</taxon>
        <taxon>Fungi</taxon>
        <taxon>Fungi incertae sedis</taxon>
        <taxon>Microsporidia</taxon>
        <taxon>Unikaryonidae</taxon>
        <taxon>Encephalitozoon</taxon>
    </lineage>
</organism>
<evidence type="ECO:0000313" key="4">
    <source>
        <dbReference type="Proteomes" id="UP000010094"/>
    </source>
</evidence>
<dbReference type="EMBL" id="CP003530">
    <property type="protein sequence ID" value="AFN84168.1"/>
    <property type="molecule type" value="Genomic_DNA"/>
</dbReference>
<keyword evidence="3" id="KW-0418">Kinase</keyword>
<protein>
    <submittedName>
        <fullName evidence="3">Caseine kinase 1</fullName>
    </submittedName>
</protein>
<dbReference type="InterPro" id="IPR011009">
    <property type="entry name" value="Kinase-like_dom_sf"/>
</dbReference>
<keyword evidence="4" id="KW-1185">Reference proteome</keyword>
<keyword evidence="3" id="KW-0808">Transferase</keyword>
<dbReference type="GeneID" id="20564786"/>
<evidence type="ECO:0000256" key="1">
    <source>
        <dbReference type="PROSITE-ProRule" id="PRU10141"/>
    </source>
</evidence>
<sequence>MRGEIMGYTICEEIGKGGFGKVYKVRTKEDQKAYALKLEDNKEKGRRNVIINEIQAYNELQGCDEIPLLVDHGFHRALAFLVLPLFRYSLKDILERHPRFFTRRSATIVAKKLLGTIEFIHKKGRLYRDLKPENVMFDYNNKVYLIDFGMSMPYLRKDGSHIPEIRGKNVCGTLWYMSINTHRGVEQSRRDDLESLFYLLILLYKSGLPWIEVGASMSKRQKARTRAIKEGLSVYELCDGISGKEYLIKFFQYVRNLKFSEKPDYRYLNSLLDEVLYSEKEFQGYKEMSSEDGKRNTKMGSISLWSKFISILNPFVIR</sequence>
<dbReference type="GO" id="GO:0004672">
    <property type="term" value="F:protein kinase activity"/>
    <property type="evidence" value="ECO:0007669"/>
    <property type="project" value="InterPro"/>
</dbReference>
<dbReference type="SMR" id="I6ZLH6"/>
<dbReference type="PROSITE" id="PS00107">
    <property type="entry name" value="PROTEIN_KINASE_ATP"/>
    <property type="match status" value="1"/>
</dbReference>
<dbReference type="GO" id="GO:0005524">
    <property type="term" value="F:ATP binding"/>
    <property type="evidence" value="ECO:0007669"/>
    <property type="project" value="UniProtKB-UniRule"/>
</dbReference>